<reference evidence="1 2" key="1">
    <citation type="submission" date="2019-03" db="EMBL/GenBank/DDBJ databases">
        <title>Genomic Encyclopedia of Type Strains, Phase IV (KMG-IV): sequencing the most valuable type-strain genomes for metagenomic binning, comparative biology and taxonomic classification.</title>
        <authorList>
            <person name="Goeker M."/>
        </authorList>
    </citation>
    <scope>NUCLEOTIDE SEQUENCE [LARGE SCALE GENOMIC DNA]</scope>
    <source>
        <strain evidence="1 2">DSM 104836</strain>
    </source>
</reference>
<gene>
    <name evidence="1" type="ORF">EDD52_109159</name>
</gene>
<dbReference type="EMBL" id="SLZU01000009">
    <property type="protein sequence ID" value="TCS62419.1"/>
    <property type="molecule type" value="Genomic_DNA"/>
</dbReference>
<name>A0A4R3J8Z3_9RHOB</name>
<proteinExistence type="predicted"/>
<keyword evidence="2" id="KW-1185">Reference proteome</keyword>
<accession>A0A4R3J8Z3</accession>
<dbReference type="AlphaFoldDB" id="A0A4R3J8Z3"/>
<comment type="caution">
    <text evidence="1">The sequence shown here is derived from an EMBL/GenBank/DDBJ whole genome shotgun (WGS) entry which is preliminary data.</text>
</comment>
<evidence type="ECO:0000313" key="1">
    <source>
        <dbReference type="EMBL" id="TCS62419.1"/>
    </source>
</evidence>
<evidence type="ECO:0000313" key="2">
    <source>
        <dbReference type="Proteomes" id="UP000295696"/>
    </source>
</evidence>
<organism evidence="1 2">
    <name type="scientific">Primorskyibacter sedentarius</name>
    <dbReference type="NCBI Taxonomy" id="745311"/>
    <lineage>
        <taxon>Bacteria</taxon>
        <taxon>Pseudomonadati</taxon>
        <taxon>Pseudomonadota</taxon>
        <taxon>Alphaproteobacteria</taxon>
        <taxon>Rhodobacterales</taxon>
        <taxon>Roseobacteraceae</taxon>
        <taxon>Primorskyibacter</taxon>
    </lineage>
</organism>
<dbReference type="Proteomes" id="UP000295696">
    <property type="component" value="Unassembled WGS sequence"/>
</dbReference>
<sequence length="41" mass="4516">MFRGLFRFEGRVFAVIRVPTKGGSGITALPSRLTSNRLLPP</sequence>
<protein>
    <submittedName>
        <fullName evidence="1">Uncharacterized protein</fullName>
    </submittedName>
</protein>